<evidence type="ECO:0000256" key="1">
    <source>
        <dbReference type="SAM" id="MobiDB-lite"/>
    </source>
</evidence>
<gene>
    <name evidence="2" type="ORF">VE96_C0003G0028</name>
</gene>
<evidence type="ECO:0000313" key="3">
    <source>
        <dbReference type="Proteomes" id="UP000034752"/>
    </source>
</evidence>
<dbReference type="EMBL" id="LCIJ01000003">
    <property type="protein sequence ID" value="KKT53088.1"/>
    <property type="molecule type" value="Genomic_DNA"/>
</dbReference>
<feature type="region of interest" description="Disordered" evidence="1">
    <location>
        <begin position="1"/>
        <end position="39"/>
    </location>
</feature>
<dbReference type="AlphaFoldDB" id="A0A0G1I2P6"/>
<comment type="caution">
    <text evidence="2">The sequence shown here is derived from an EMBL/GenBank/DDBJ whole genome shotgun (WGS) entry which is preliminary data.</text>
</comment>
<reference evidence="2 3" key="1">
    <citation type="journal article" date="2015" name="Nature">
        <title>rRNA introns, odd ribosomes, and small enigmatic genomes across a large radiation of phyla.</title>
        <authorList>
            <person name="Brown C.T."/>
            <person name="Hug L.A."/>
            <person name="Thomas B.C."/>
            <person name="Sharon I."/>
            <person name="Castelle C.J."/>
            <person name="Singh A."/>
            <person name="Wilkins M.J."/>
            <person name="Williams K.H."/>
            <person name="Banfield J.F."/>
        </authorList>
    </citation>
    <scope>NUCLEOTIDE SEQUENCE [LARGE SCALE GENOMIC DNA]</scope>
</reference>
<protein>
    <submittedName>
        <fullName evidence="2">Uncharacterized protein</fullName>
    </submittedName>
</protein>
<proteinExistence type="predicted"/>
<accession>A0A0G1I2P6</accession>
<evidence type="ECO:0000313" key="2">
    <source>
        <dbReference type="EMBL" id="KKT53088.1"/>
    </source>
</evidence>
<dbReference type="Proteomes" id="UP000034752">
    <property type="component" value="Unassembled WGS sequence"/>
</dbReference>
<name>A0A0G1I2P6_UNCK3</name>
<organism evidence="2 3">
    <name type="scientific">candidate division Kazan bacterium GW2011_GWA1_44_22</name>
    <dbReference type="NCBI Taxonomy" id="1620410"/>
    <lineage>
        <taxon>Bacteria</taxon>
        <taxon>Bacteria division Kazan-3B-28</taxon>
    </lineage>
</organism>
<sequence length="62" mass="6963">MDKKAIPKAPPRQCRPRGPFWDPYPSRGSTTTLGGDVPGLQAEIDHLNRISKTERDESQEDD</sequence>